<evidence type="ECO:0000313" key="1">
    <source>
        <dbReference type="EMBL" id="MBH5333856.1"/>
    </source>
</evidence>
<name>A0ABS0NFB6_9ACTN</name>
<sequence length="80" mass="8294">MATRDRVERDAPTARIARAAVACAVPAGASLVVAAAPALCGDLGATRSATRVTARSLAVAARFRSRMARAASGFPGRWRR</sequence>
<reference evidence="1 2" key="1">
    <citation type="submission" date="2020-09" db="EMBL/GenBank/DDBJ databases">
        <title>Biosynthesis of the nuclear factor of activated T cells inhibitor NFAT-133 and its congeners in Streptomyces pactum.</title>
        <authorList>
            <person name="Zhou W."/>
            <person name="Posri P."/>
            <person name="Abugrain M.E."/>
            <person name="Weisberg A.J."/>
            <person name="Chang J.H."/>
            <person name="Mahmud T."/>
        </authorList>
    </citation>
    <scope>NUCLEOTIDE SEQUENCE [LARGE SCALE GENOMIC DNA]</scope>
    <source>
        <strain evidence="1 2">ATCC 27456</strain>
    </source>
</reference>
<evidence type="ECO:0000313" key="2">
    <source>
        <dbReference type="Proteomes" id="UP000807371"/>
    </source>
</evidence>
<keyword evidence="2" id="KW-1185">Reference proteome</keyword>
<proteinExistence type="predicted"/>
<accession>A0ABS0NFB6</accession>
<comment type="caution">
    <text evidence="1">The sequence shown here is derived from an EMBL/GenBank/DDBJ whole genome shotgun (WGS) entry which is preliminary data.</text>
</comment>
<protein>
    <submittedName>
        <fullName evidence="1">Uncharacterized protein</fullName>
    </submittedName>
</protein>
<dbReference type="Proteomes" id="UP000807371">
    <property type="component" value="Unassembled WGS sequence"/>
</dbReference>
<dbReference type="RefSeq" id="WP_197987620.1">
    <property type="nucleotide sequence ID" value="NZ_JACYXC010000001.1"/>
</dbReference>
<gene>
    <name evidence="1" type="ORF">IHE55_03165</name>
</gene>
<organism evidence="1 2">
    <name type="scientific">Streptomyces pactum</name>
    <dbReference type="NCBI Taxonomy" id="68249"/>
    <lineage>
        <taxon>Bacteria</taxon>
        <taxon>Bacillati</taxon>
        <taxon>Actinomycetota</taxon>
        <taxon>Actinomycetes</taxon>
        <taxon>Kitasatosporales</taxon>
        <taxon>Streptomycetaceae</taxon>
        <taxon>Streptomyces</taxon>
    </lineage>
</organism>
<dbReference type="EMBL" id="JACYXC010000001">
    <property type="protein sequence ID" value="MBH5333856.1"/>
    <property type="molecule type" value="Genomic_DNA"/>
</dbReference>